<gene>
    <name evidence="1" type="ORF">BD410DRAFT_686564</name>
</gene>
<accession>A0A4Y7PDM5</accession>
<dbReference type="EMBL" id="ML170639">
    <property type="protein sequence ID" value="TDL13414.1"/>
    <property type="molecule type" value="Genomic_DNA"/>
</dbReference>
<keyword evidence="2" id="KW-1185">Reference proteome</keyword>
<dbReference type="VEuPathDB" id="FungiDB:BD410DRAFT_686564"/>
<evidence type="ECO:0000313" key="1">
    <source>
        <dbReference type="EMBL" id="TDL13414.1"/>
    </source>
</evidence>
<protein>
    <submittedName>
        <fullName evidence="1">Uncharacterized protein</fullName>
    </submittedName>
</protein>
<feature type="non-terminal residue" evidence="1">
    <location>
        <position position="1"/>
    </location>
</feature>
<sequence>LVEWKKMVSDWNLDKKKPNPYRLPDSGMSTADIRLALAEEEAEDVSGTVAVSVDTTPAVMVSLALEVEELQ</sequence>
<proteinExistence type="predicted"/>
<reference evidence="1 2" key="1">
    <citation type="submission" date="2018-06" db="EMBL/GenBank/DDBJ databases">
        <title>A transcriptomic atlas of mushroom development highlights an independent origin of complex multicellularity.</title>
        <authorList>
            <consortium name="DOE Joint Genome Institute"/>
            <person name="Krizsan K."/>
            <person name="Almasi E."/>
            <person name="Merenyi Z."/>
            <person name="Sahu N."/>
            <person name="Viragh M."/>
            <person name="Koszo T."/>
            <person name="Mondo S."/>
            <person name="Kiss B."/>
            <person name="Balint B."/>
            <person name="Kues U."/>
            <person name="Barry K."/>
            <person name="Hegedus J.C."/>
            <person name="Henrissat B."/>
            <person name="Johnson J."/>
            <person name="Lipzen A."/>
            <person name="Ohm R."/>
            <person name="Nagy I."/>
            <person name="Pangilinan J."/>
            <person name="Yan J."/>
            <person name="Xiong Y."/>
            <person name="Grigoriev I.V."/>
            <person name="Hibbett D.S."/>
            <person name="Nagy L.G."/>
        </authorList>
    </citation>
    <scope>NUCLEOTIDE SEQUENCE [LARGE SCALE GENOMIC DNA]</scope>
    <source>
        <strain evidence="1 2">SZMC22713</strain>
    </source>
</reference>
<organism evidence="1 2">
    <name type="scientific">Rickenella mellea</name>
    <dbReference type="NCBI Taxonomy" id="50990"/>
    <lineage>
        <taxon>Eukaryota</taxon>
        <taxon>Fungi</taxon>
        <taxon>Dikarya</taxon>
        <taxon>Basidiomycota</taxon>
        <taxon>Agaricomycotina</taxon>
        <taxon>Agaricomycetes</taxon>
        <taxon>Hymenochaetales</taxon>
        <taxon>Rickenellaceae</taxon>
        <taxon>Rickenella</taxon>
    </lineage>
</organism>
<dbReference type="Proteomes" id="UP000294933">
    <property type="component" value="Unassembled WGS sequence"/>
</dbReference>
<feature type="non-terminal residue" evidence="1">
    <location>
        <position position="71"/>
    </location>
</feature>
<dbReference type="AlphaFoldDB" id="A0A4Y7PDM5"/>
<name>A0A4Y7PDM5_9AGAM</name>
<dbReference type="OrthoDB" id="3257768at2759"/>
<evidence type="ECO:0000313" key="2">
    <source>
        <dbReference type="Proteomes" id="UP000294933"/>
    </source>
</evidence>